<feature type="domain" description="ATPase AAA-type core" evidence="1">
    <location>
        <begin position="29"/>
        <end position="369"/>
    </location>
</feature>
<organism evidence="2 3">
    <name type="scientific">Acidianus hospitalis</name>
    <dbReference type="NCBI Taxonomy" id="563177"/>
    <lineage>
        <taxon>Archaea</taxon>
        <taxon>Thermoproteota</taxon>
        <taxon>Thermoprotei</taxon>
        <taxon>Sulfolobales</taxon>
        <taxon>Sulfolobaceae</taxon>
        <taxon>Acidianus</taxon>
    </lineage>
</organism>
<dbReference type="InterPro" id="IPR051396">
    <property type="entry name" value="Bact_Antivir_Def_Nuclease"/>
</dbReference>
<dbReference type="GO" id="GO:0005524">
    <property type="term" value="F:ATP binding"/>
    <property type="evidence" value="ECO:0007669"/>
    <property type="project" value="InterPro"/>
</dbReference>
<gene>
    <name evidence="2" type="ORF">DDW13_00920</name>
</gene>
<dbReference type="PANTHER" id="PTHR43581">
    <property type="entry name" value="ATP/GTP PHOSPHATASE"/>
    <property type="match status" value="1"/>
</dbReference>
<comment type="caution">
    <text evidence="2">The sequence shown here is derived from an EMBL/GenBank/DDBJ whole genome shotgun (WGS) entry which is preliminary data.</text>
</comment>
<name>A0A2T9XBC2_9CREN</name>
<evidence type="ECO:0000259" key="1">
    <source>
        <dbReference type="Pfam" id="PF13304"/>
    </source>
</evidence>
<dbReference type="Proteomes" id="UP000245638">
    <property type="component" value="Unassembled WGS sequence"/>
</dbReference>
<reference evidence="2 3" key="1">
    <citation type="journal article" date="2015" name="Appl. Environ. Microbiol.">
        <title>Nanoarchaeota, Their Sulfolobales Host, and Nanoarchaeota Virus Distribution across Yellowstone National Park Hot Springs.</title>
        <authorList>
            <person name="Munson-McGee J.H."/>
            <person name="Field E.K."/>
            <person name="Bateson M."/>
            <person name="Rooney C."/>
            <person name="Stepanauskas R."/>
            <person name="Young M.J."/>
        </authorList>
    </citation>
    <scope>NUCLEOTIDE SEQUENCE [LARGE SCALE GENOMIC DNA]</scope>
    <source>
        <strain evidence="2">SCGC AC-742_N10</strain>
    </source>
</reference>
<dbReference type="InterPro" id="IPR014592">
    <property type="entry name" value="P-loop_UCP034888"/>
</dbReference>
<dbReference type="AlphaFoldDB" id="A0A2T9XBC2"/>
<dbReference type="SUPFAM" id="SSF52540">
    <property type="entry name" value="P-loop containing nucleoside triphosphate hydrolases"/>
    <property type="match status" value="1"/>
</dbReference>
<dbReference type="Pfam" id="PF13304">
    <property type="entry name" value="AAA_21"/>
    <property type="match status" value="1"/>
</dbReference>
<dbReference type="EMBL" id="QEFD01000032">
    <property type="protein sequence ID" value="PVU77365.1"/>
    <property type="molecule type" value="Genomic_DNA"/>
</dbReference>
<dbReference type="Gene3D" id="3.40.50.300">
    <property type="entry name" value="P-loop containing nucleotide triphosphate hydrolases"/>
    <property type="match status" value="1"/>
</dbReference>
<dbReference type="GO" id="GO:0016887">
    <property type="term" value="F:ATP hydrolysis activity"/>
    <property type="evidence" value="ECO:0007669"/>
    <property type="project" value="InterPro"/>
</dbReference>
<proteinExistence type="predicted"/>
<accession>A0A2T9XBC2</accession>
<sequence>MTIIFNMLWKVKLSNIGPFKEAEIELKPLTIFIGKNSVGKSYFLRLLWAISSSSPDYIEFEKRFKEQGGEELRKRLRSEGRWNKDEVIRYVKLYVNSFTYSIISGIGKRIGIIDHNIVSHGKEIGNISITSDIMNISFSITKGRISYSFSYKDIINIEVTKTFPLGLVFKVGSEEYDREDGIKDENDLDEVLGLELLYIFSSILSPIFQGDSAILLVDGRAGLTEFLSSPLRSMKISDYLSIVDKEYLTTFYLLLEQFDKGTLKQEIFSDFFEELGFALKLIKKSGVKSPYVKMWNNVLLPLSQAPSGIREALPIALSLSSPSSSTVFIEEPEVHLHPKAQKLMAKMIARAVNSEKYIFITTHSDYLLSSISNLISLSSHLDKAKELGFKDNEILRKDKVVAYLIKSEGNHSKVDQIEITDEGIMESEFTKVAEELLDERGNILG</sequence>
<evidence type="ECO:0000313" key="2">
    <source>
        <dbReference type="EMBL" id="PVU77365.1"/>
    </source>
</evidence>
<dbReference type="PIRSF" id="PIRSF034888">
    <property type="entry name" value="P-loop_UCP034888"/>
    <property type="match status" value="1"/>
</dbReference>
<dbReference type="InterPro" id="IPR003959">
    <property type="entry name" value="ATPase_AAA_core"/>
</dbReference>
<dbReference type="PANTHER" id="PTHR43581:SF4">
    <property type="entry name" value="ATP_GTP PHOSPHATASE"/>
    <property type="match status" value="1"/>
</dbReference>
<evidence type="ECO:0000313" key="3">
    <source>
        <dbReference type="Proteomes" id="UP000245638"/>
    </source>
</evidence>
<dbReference type="InterPro" id="IPR027417">
    <property type="entry name" value="P-loop_NTPase"/>
</dbReference>
<protein>
    <recommendedName>
        <fullName evidence="1">ATPase AAA-type core domain-containing protein</fullName>
    </recommendedName>
</protein>